<organism evidence="3 4">
    <name type="scientific">Giardia intestinalis (strain ATCC 50581 / GS clone H7)</name>
    <name type="common">Giardia lamblia</name>
    <dbReference type="NCBI Taxonomy" id="598745"/>
    <lineage>
        <taxon>Eukaryota</taxon>
        <taxon>Metamonada</taxon>
        <taxon>Diplomonadida</taxon>
        <taxon>Hexamitidae</taxon>
        <taxon>Giardiinae</taxon>
        <taxon>Giardia</taxon>
    </lineage>
</organism>
<feature type="chain" id="PRO_5002968614" evidence="2">
    <location>
        <begin position="21"/>
        <end position="721"/>
    </location>
</feature>
<dbReference type="Pfam" id="PF03302">
    <property type="entry name" value="VSP"/>
    <property type="match status" value="1"/>
</dbReference>
<dbReference type="OMA" id="ADTICCK"/>
<reference evidence="3 4" key="1">
    <citation type="journal article" date="2009" name="PLoS Pathog.">
        <title>Draft genome sequencing of giardia intestinalis assemblage B isolate GS: is human giardiasis caused by two different species?</title>
        <authorList>
            <person name="Franzen O."/>
            <person name="Jerlstrom-Hultqvist J."/>
            <person name="Castro E."/>
            <person name="Sherwood E."/>
            <person name="Ankarklev J."/>
            <person name="Reiner D.S."/>
            <person name="Palm D."/>
            <person name="Andersson J.O."/>
            <person name="Andersson B."/>
            <person name="Svard S.G."/>
        </authorList>
    </citation>
    <scope>NUCLEOTIDE SEQUENCE [LARGE SCALE GENOMIC DNA]</scope>
    <source>
        <strain evidence="4">ATCC 50581 / GS clone H7</strain>
    </source>
</reference>
<proteinExistence type="predicted"/>
<dbReference type="PANTHER" id="PTHR23275">
    <property type="entry name" value="CABRIOLET.-RELATED"/>
    <property type="match status" value="1"/>
</dbReference>
<evidence type="ECO:0000256" key="1">
    <source>
        <dbReference type="SAM" id="Phobius"/>
    </source>
</evidence>
<gene>
    <name evidence="3" type="ORF">GL50581_395</name>
</gene>
<dbReference type="OrthoDB" id="300641at2759"/>
<dbReference type="Gene3D" id="2.10.220.10">
    <property type="entry name" value="Hormone Receptor, Insulin-like Growth Factor Receptor 1, Chain A, domain 2"/>
    <property type="match status" value="2"/>
</dbReference>
<dbReference type="InterPro" id="IPR005127">
    <property type="entry name" value="Giardia_VSP"/>
</dbReference>
<dbReference type="Proteomes" id="UP000002488">
    <property type="component" value="Unassembled WGS sequence"/>
</dbReference>
<dbReference type="PANTHER" id="PTHR23275:SF100">
    <property type="entry name" value="EGF-LIKE DOMAIN-CONTAINING PROTEIN"/>
    <property type="match status" value="1"/>
</dbReference>
<comment type="caution">
    <text evidence="3">The sequence shown here is derived from an EMBL/GenBank/DDBJ whole genome shotgun (WGS) entry which is preliminary data.</text>
</comment>
<keyword evidence="2" id="KW-0732">Signal</keyword>
<sequence length="721" mass="75129">MVASIYTALTLALAVATIEASIAAGCTSDNDCGGGSNSCSITINNLKYCSKCAAGKIPINGVCVSSGDAKGNTCSATGCTQCTKGYFLHYGSCFNLDTDSPGNFVCDFVDDENEQLVDGYCTQCNQDGYSDNPKKSSTTQSCVACFGTDGVSGCNTCTAIPDTSNANGYLVICHGCSDKDMIAINNKCVPIGGVEDSISGCVHYSSSGYTSCSRCGAGFLQYASTCLLANGDYATKICETSNQIHVADTICCKQCKNTDLAIIDGDCSTSNFQCTCSGGSCTQCHGKNFVYHYGGCYHIYSTLALSICTGGVADGGKCLQCNTSQASGLFANPNTNEIQACISCGDTDKGGVANCMECSYASSTVTCTKCADGSTPTNNQCNPVTPPGPPVGNCNVLACKTCNTTDTTRCAECHKRTYLGLDNTTCVSKCSTQNSGQDHYYGNSSTGACEKCHSDCQDCTGPGQNQCTACVPEKYVPGEVGSCISCSSTQSGTAYTGIQNCVRCHKSDYITTDLRCTACTTGMVPNFGHTHCISATTCSTANCELCQSGPSTCDRCSENFFLTPDSTCISDCTTLGAYVGNTQTRKCIQCTEGCVSCNSDLRCTSCQSNYAIVNDMYCFRCDSVDSNSLITGISNCIKCRAPSIGHGSVHCLEYGSQPSNNAGSKNLTGIAVGTTIAVLIVAGLIGFLVWWFVCKRKPTKAGPLNTLRANSSAVGSRVGLM</sequence>
<evidence type="ECO:0000313" key="4">
    <source>
        <dbReference type="Proteomes" id="UP000002488"/>
    </source>
</evidence>
<dbReference type="InterPro" id="IPR009030">
    <property type="entry name" value="Growth_fac_rcpt_cys_sf"/>
</dbReference>
<keyword evidence="1" id="KW-0812">Transmembrane</keyword>
<evidence type="ECO:0000256" key="2">
    <source>
        <dbReference type="SAM" id="SignalP"/>
    </source>
</evidence>
<accession>C6LNT8</accession>
<keyword evidence="1" id="KW-1133">Transmembrane helix</keyword>
<dbReference type="SMART" id="SM00261">
    <property type="entry name" value="FU"/>
    <property type="match status" value="4"/>
</dbReference>
<feature type="transmembrane region" description="Helical" evidence="1">
    <location>
        <begin position="667"/>
        <end position="693"/>
    </location>
</feature>
<dbReference type="AlphaFoldDB" id="C6LNT8"/>
<feature type="signal peptide" evidence="2">
    <location>
        <begin position="1"/>
        <end position="20"/>
    </location>
</feature>
<dbReference type="SUPFAM" id="SSF57184">
    <property type="entry name" value="Growth factor receptor domain"/>
    <property type="match status" value="2"/>
</dbReference>
<dbReference type="VEuPathDB" id="GiardiaDB:GL50581_395"/>
<evidence type="ECO:0000313" key="3">
    <source>
        <dbReference type="EMBL" id="EET02354.1"/>
    </source>
</evidence>
<dbReference type="EMBL" id="ACGJ01000532">
    <property type="protein sequence ID" value="EET02354.1"/>
    <property type="molecule type" value="Genomic_DNA"/>
</dbReference>
<dbReference type="InterPro" id="IPR006212">
    <property type="entry name" value="Furin_repeat"/>
</dbReference>
<protein>
    <submittedName>
        <fullName evidence="3">High cysteine membrane protein Group 2</fullName>
    </submittedName>
</protein>
<name>C6LNT8_GIAIB</name>
<keyword evidence="1" id="KW-0472">Membrane</keyword>
<dbReference type="InterPro" id="IPR052798">
    <property type="entry name" value="Giardia_VSA"/>
</dbReference>